<evidence type="ECO:0000313" key="7">
    <source>
        <dbReference type="Proteomes" id="UP000653305"/>
    </source>
</evidence>
<dbReference type="Proteomes" id="UP000653305">
    <property type="component" value="Unassembled WGS sequence"/>
</dbReference>
<dbReference type="GO" id="GO:0043021">
    <property type="term" value="F:ribonucleoprotein complex binding"/>
    <property type="evidence" value="ECO:0007669"/>
    <property type="project" value="TreeGrafter"/>
</dbReference>
<evidence type="ECO:0000256" key="4">
    <source>
        <dbReference type="ARBA" id="ARBA00023274"/>
    </source>
</evidence>
<dbReference type="GO" id="GO:0003735">
    <property type="term" value="F:structural constituent of ribosome"/>
    <property type="evidence" value="ECO:0007669"/>
    <property type="project" value="TreeGrafter"/>
</dbReference>
<dbReference type="GO" id="GO:0002181">
    <property type="term" value="P:cytoplasmic translation"/>
    <property type="evidence" value="ECO:0007669"/>
    <property type="project" value="TreeGrafter"/>
</dbReference>
<name>A0A830D2B3_9LAMI</name>
<feature type="compositionally biased region" description="Low complexity" evidence="5">
    <location>
        <begin position="14"/>
        <end position="24"/>
    </location>
</feature>
<proteinExistence type="inferred from homology"/>
<feature type="non-terminal residue" evidence="6">
    <location>
        <position position="1"/>
    </location>
</feature>
<dbReference type="OrthoDB" id="2194681at2759"/>
<accession>A0A830D2B3</accession>
<evidence type="ECO:0000313" key="6">
    <source>
        <dbReference type="EMBL" id="GFQ06271.1"/>
    </source>
</evidence>
<organism evidence="6 7">
    <name type="scientific">Phtheirospermum japonicum</name>
    <dbReference type="NCBI Taxonomy" id="374723"/>
    <lineage>
        <taxon>Eukaryota</taxon>
        <taxon>Viridiplantae</taxon>
        <taxon>Streptophyta</taxon>
        <taxon>Embryophyta</taxon>
        <taxon>Tracheophyta</taxon>
        <taxon>Spermatophyta</taxon>
        <taxon>Magnoliopsida</taxon>
        <taxon>eudicotyledons</taxon>
        <taxon>Gunneridae</taxon>
        <taxon>Pentapetalae</taxon>
        <taxon>asterids</taxon>
        <taxon>lamiids</taxon>
        <taxon>Lamiales</taxon>
        <taxon>Orobanchaceae</taxon>
        <taxon>Orobanchaceae incertae sedis</taxon>
        <taxon>Phtheirospermum</taxon>
    </lineage>
</organism>
<evidence type="ECO:0000256" key="1">
    <source>
        <dbReference type="ARBA" id="ARBA00005436"/>
    </source>
</evidence>
<keyword evidence="4" id="KW-0687">Ribonucleoprotein</keyword>
<protein>
    <submittedName>
        <fullName evidence="6">60S acidic ribosomal protein p1</fullName>
    </submittedName>
</protein>
<keyword evidence="3 6" id="KW-0689">Ribosomal protein</keyword>
<comment type="subunit">
    <text evidence="2">P1 and P2 exist as dimers at the large ribosomal subunit.</text>
</comment>
<comment type="similarity">
    <text evidence="1">Belongs to the eukaryotic ribosomal protein P1/P2 family.</text>
</comment>
<dbReference type="Gene3D" id="1.10.10.1410">
    <property type="match status" value="1"/>
</dbReference>
<dbReference type="InterPro" id="IPR038716">
    <property type="entry name" value="P1/P2_N_sf"/>
</dbReference>
<keyword evidence="7" id="KW-1185">Reference proteome</keyword>
<feature type="region of interest" description="Disordered" evidence="5">
    <location>
        <begin position="1"/>
        <end position="24"/>
    </location>
</feature>
<dbReference type="GO" id="GO:0030295">
    <property type="term" value="F:protein kinase activator activity"/>
    <property type="evidence" value="ECO:0007669"/>
    <property type="project" value="TreeGrafter"/>
</dbReference>
<dbReference type="EMBL" id="BMAC01001198">
    <property type="protein sequence ID" value="GFQ06271.1"/>
    <property type="molecule type" value="Genomic_DNA"/>
</dbReference>
<gene>
    <name evidence="6" type="ORF">PHJA_002771100</name>
</gene>
<evidence type="ECO:0000256" key="5">
    <source>
        <dbReference type="SAM" id="MobiDB-lite"/>
    </source>
</evidence>
<reference evidence="6" key="1">
    <citation type="submission" date="2020-07" db="EMBL/GenBank/DDBJ databases">
        <title>Ethylene signaling mediates host invasion by parasitic plants.</title>
        <authorList>
            <person name="Yoshida S."/>
        </authorList>
    </citation>
    <scope>NUCLEOTIDE SEQUENCE</scope>
    <source>
        <strain evidence="6">Okayama</strain>
    </source>
</reference>
<sequence length="162" mass="18241">PFVGHQSLQPPPITTQSTLTQTNSQRKNQIPNCKIIPKIACTYAAFVLHDDGIAVTAEKIATLVQTMNLTVESYWPSLFAKLCEKNIEDLVMNVHYKKTANFRGIFRGNEIPSKFSEGTPREIKIPRFFPREFLSLGKSLGNQGAKCSRHVYRTKNRGMNDG</sequence>
<dbReference type="CDD" id="cd05831">
    <property type="entry name" value="Ribosomal_P1"/>
    <property type="match status" value="1"/>
</dbReference>
<dbReference type="PANTHER" id="PTHR45696:SF10">
    <property type="entry name" value="LARGE RIBOSOMAL SUBUNIT PROTEIN P1"/>
    <property type="match status" value="1"/>
</dbReference>
<dbReference type="PANTHER" id="PTHR45696">
    <property type="entry name" value="60S ACIDIC RIBOSOMAL PROTEIN P1"/>
    <property type="match status" value="1"/>
</dbReference>
<dbReference type="GO" id="GO:0022625">
    <property type="term" value="C:cytosolic large ribosomal subunit"/>
    <property type="evidence" value="ECO:0007669"/>
    <property type="project" value="TreeGrafter"/>
</dbReference>
<dbReference type="AlphaFoldDB" id="A0A830D2B3"/>
<evidence type="ECO:0000256" key="2">
    <source>
        <dbReference type="ARBA" id="ARBA00011266"/>
    </source>
</evidence>
<dbReference type="FunFam" id="1.10.10.1410:FF:000001">
    <property type="entry name" value="60S acidic ribosomal protein P1"/>
    <property type="match status" value="1"/>
</dbReference>
<comment type="caution">
    <text evidence="6">The sequence shown here is derived from an EMBL/GenBank/DDBJ whole genome shotgun (WGS) entry which is preliminary data.</text>
</comment>
<evidence type="ECO:0000256" key="3">
    <source>
        <dbReference type="ARBA" id="ARBA00022980"/>
    </source>
</evidence>